<dbReference type="SUPFAM" id="SSF50249">
    <property type="entry name" value="Nucleic acid-binding proteins"/>
    <property type="match status" value="1"/>
</dbReference>
<dbReference type="GO" id="GO:0043488">
    <property type="term" value="P:regulation of mRNA stability"/>
    <property type="evidence" value="ECO:0007669"/>
    <property type="project" value="TreeGrafter"/>
</dbReference>
<dbReference type="InterPro" id="IPR052069">
    <property type="entry name" value="Ca-reg_mRNA-binding_domain"/>
</dbReference>
<organism evidence="4 5">
    <name type="scientific">Paucibacter sediminis</name>
    <dbReference type="NCBI Taxonomy" id="3019553"/>
    <lineage>
        <taxon>Bacteria</taxon>
        <taxon>Pseudomonadati</taxon>
        <taxon>Pseudomonadota</taxon>
        <taxon>Betaproteobacteria</taxon>
        <taxon>Burkholderiales</taxon>
        <taxon>Sphaerotilaceae</taxon>
        <taxon>Roseateles</taxon>
    </lineage>
</organism>
<feature type="transmembrane region" description="Helical" evidence="2">
    <location>
        <begin position="91"/>
        <end position="110"/>
    </location>
</feature>
<dbReference type="InterPro" id="IPR012340">
    <property type="entry name" value="NA-bd_OB-fold"/>
</dbReference>
<evidence type="ECO:0000256" key="1">
    <source>
        <dbReference type="ARBA" id="ARBA00022553"/>
    </source>
</evidence>
<dbReference type="PANTHER" id="PTHR12962">
    <property type="entry name" value="CALCIUM-REGULATED HEAT STABLE PROTEIN CRHSP-24-RELATED"/>
    <property type="match status" value="1"/>
</dbReference>
<dbReference type="InterPro" id="IPR011129">
    <property type="entry name" value="CSD"/>
</dbReference>
<keyword evidence="2" id="KW-1133">Transmembrane helix</keyword>
<dbReference type="SMART" id="SM00357">
    <property type="entry name" value="CSP"/>
    <property type="match status" value="1"/>
</dbReference>
<dbReference type="Proteomes" id="UP001177769">
    <property type="component" value="Chromosome"/>
</dbReference>
<dbReference type="GO" id="GO:0005829">
    <property type="term" value="C:cytosol"/>
    <property type="evidence" value="ECO:0007669"/>
    <property type="project" value="UniProtKB-ARBA"/>
</dbReference>
<feature type="domain" description="CSD" evidence="3">
    <location>
        <begin position="2"/>
        <end position="67"/>
    </location>
</feature>
<dbReference type="Gene3D" id="2.40.50.140">
    <property type="entry name" value="Nucleic acid-binding proteins"/>
    <property type="match status" value="1"/>
</dbReference>
<dbReference type="PROSITE" id="PS51857">
    <property type="entry name" value="CSD_2"/>
    <property type="match status" value="1"/>
</dbReference>
<reference evidence="4" key="1">
    <citation type="submission" date="2023-01" db="EMBL/GenBank/DDBJ databases">
        <title>Whole genome sequence of Paucibacter sp. S2-9 isolated from pond sediment.</title>
        <authorList>
            <person name="Jung J.Y."/>
        </authorList>
    </citation>
    <scope>NUCLEOTIDE SEQUENCE</scope>
    <source>
        <strain evidence="4">S2-9</strain>
    </source>
</reference>
<dbReference type="AlphaFoldDB" id="A0AA95NBL8"/>
<dbReference type="KEGG" id="pais:PFX98_00670"/>
<evidence type="ECO:0000259" key="3">
    <source>
        <dbReference type="PROSITE" id="PS51857"/>
    </source>
</evidence>
<sequence>MRFVGTLKVWNAERGHGLVDPENGGQPVFVHISAFPTDAAPPTQDEWLSFEIVTGRDGRKQAVKVQRSRRVVNQAWATPAPPRRVQRQRPAWGLALGLALAASAGLLGWMQLSQSQEPERLAQLAPVAAKAPAAKKH</sequence>
<protein>
    <submittedName>
        <fullName evidence="4">Cold shock domain-containing protein</fullName>
    </submittedName>
</protein>
<dbReference type="Pfam" id="PF00313">
    <property type="entry name" value="CSD"/>
    <property type="match status" value="1"/>
</dbReference>
<dbReference type="InterPro" id="IPR002059">
    <property type="entry name" value="CSP_DNA-bd"/>
</dbReference>
<name>A0AA95NBL8_9BURK</name>
<dbReference type="GO" id="GO:0003730">
    <property type="term" value="F:mRNA 3'-UTR binding"/>
    <property type="evidence" value="ECO:0007669"/>
    <property type="project" value="TreeGrafter"/>
</dbReference>
<dbReference type="EMBL" id="CP116346">
    <property type="protein sequence ID" value="WIT12150.1"/>
    <property type="molecule type" value="Genomic_DNA"/>
</dbReference>
<keyword evidence="1" id="KW-0597">Phosphoprotein</keyword>
<evidence type="ECO:0000256" key="2">
    <source>
        <dbReference type="SAM" id="Phobius"/>
    </source>
</evidence>
<dbReference type="RefSeq" id="WP_285233243.1">
    <property type="nucleotide sequence ID" value="NZ_CP116346.1"/>
</dbReference>
<evidence type="ECO:0000313" key="4">
    <source>
        <dbReference type="EMBL" id="WIT12150.1"/>
    </source>
</evidence>
<dbReference type="PANTHER" id="PTHR12962:SF1">
    <property type="entry name" value="COLD SHOCK DOMAIN-CONTAINING PROTEIN CG9705"/>
    <property type="match status" value="1"/>
</dbReference>
<keyword evidence="2" id="KW-0812">Transmembrane</keyword>
<keyword evidence="5" id="KW-1185">Reference proteome</keyword>
<evidence type="ECO:0000313" key="5">
    <source>
        <dbReference type="Proteomes" id="UP001177769"/>
    </source>
</evidence>
<proteinExistence type="predicted"/>
<gene>
    <name evidence="4" type="ORF">PFX98_00670</name>
</gene>
<accession>A0AA95NBL8</accession>
<keyword evidence="2" id="KW-0472">Membrane</keyword>